<dbReference type="HOGENOM" id="CLU_1915604_0_0_11"/>
<proteinExistence type="predicted"/>
<organism evidence="2 3">
    <name type="scientific">Saccharothrix espanaensis (strain ATCC 51144 / DSM 44229 / JCM 9112 / NBRC 15066 / NRRL 15764)</name>
    <dbReference type="NCBI Taxonomy" id="1179773"/>
    <lineage>
        <taxon>Bacteria</taxon>
        <taxon>Bacillati</taxon>
        <taxon>Actinomycetota</taxon>
        <taxon>Actinomycetes</taxon>
        <taxon>Pseudonocardiales</taxon>
        <taxon>Pseudonocardiaceae</taxon>
        <taxon>Saccharothrix</taxon>
    </lineage>
</organism>
<reference evidence="2 3" key="1">
    <citation type="journal article" date="2012" name="BMC Genomics">
        <title>Complete genome sequence of Saccharothrix espanaensis DSM 44229T and comparison to the other completely sequenced Pseudonocardiaceae.</title>
        <authorList>
            <person name="Strobel T."/>
            <person name="Al-Dilaimi A."/>
            <person name="Blom J."/>
            <person name="Gessner A."/>
            <person name="Kalinowski J."/>
            <person name="Luzhetska M."/>
            <person name="Puhler A."/>
            <person name="Szczepanowski R."/>
            <person name="Bechthold A."/>
            <person name="Ruckert C."/>
        </authorList>
    </citation>
    <scope>NUCLEOTIDE SEQUENCE [LARGE SCALE GENOMIC DNA]</scope>
    <source>
        <strain evidence="3">ATCC 51144 / DSM 44229 / JCM 9112 / NBRC 15066 / NRRL 15764</strain>
    </source>
</reference>
<dbReference type="AlphaFoldDB" id="K0K9D5"/>
<name>K0K9D5_SACES</name>
<dbReference type="STRING" id="1179773.BN6_68850"/>
<dbReference type="EMBL" id="HE804045">
    <property type="protein sequence ID" value="CCH34122.1"/>
    <property type="molecule type" value="Genomic_DNA"/>
</dbReference>
<accession>K0K9D5</accession>
<sequence>MPGAGAGRHQAVPARPAPGSPDAWAAAEAQHRAHQEPVRQEPVRQEPVRQVPEERRVRPVAARPDDETVYDGRFTPAAVDPDGWSVAPAVIGGDLPEAAPAPPPAPRPAARPEPETNPTKRSFLGKLFNRNG</sequence>
<feature type="compositionally biased region" description="Basic and acidic residues" evidence="1">
    <location>
        <begin position="29"/>
        <end position="57"/>
    </location>
</feature>
<dbReference type="RefSeq" id="WP_015104233.1">
    <property type="nucleotide sequence ID" value="NC_019673.1"/>
</dbReference>
<keyword evidence="3" id="KW-1185">Reference proteome</keyword>
<evidence type="ECO:0000256" key="1">
    <source>
        <dbReference type="SAM" id="MobiDB-lite"/>
    </source>
</evidence>
<dbReference type="PATRIC" id="fig|1179773.3.peg.6958"/>
<protein>
    <submittedName>
        <fullName evidence="2">Uncharacterized protein</fullName>
    </submittedName>
</protein>
<gene>
    <name evidence="2" type="ordered locus">BN6_68850</name>
</gene>
<feature type="region of interest" description="Disordered" evidence="1">
    <location>
        <begin position="1"/>
        <end position="132"/>
    </location>
</feature>
<dbReference type="BioCyc" id="SESP1179773:BN6_RS33215-MONOMER"/>
<dbReference type="KEGG" id="sesp:BN6_68850"/>
<feature type="compositionally biased region" description="Pro residues" evidence="1">
    <location>
        <begin position="99"/>
        <end position="111"/>
    </location>
</feature>
<dbReference type="Proteomes" id="UP000006281">
    <property type="component" value="Chromosome"/>
</dbReference>
<evidence type="ECO:0000313" key="3">
    <source>
        <dbReference type="Proteomes" id="UP000006281"/>
    </source>
</evidence>
<evidence type="ECO:0000313" key="2">
    <source>
        <dbReference type="EMBL" id="CCH34122.1"/>
    </source>
</evidence>